<evidence type="ECO:0000313" key="1">
    <source>
        <dbReference type="EMBL" id="GAG03672.1"/>
    </source>
</evidence>
<organism evidence="1">
    <name type="scientific">marine sediment metagenome</name>
    <dbReference type="NCBI Taxonomy" id="412755"/>
    <lineage>
        <taxon>unclassified sequences</taxon>
        <taxon>metagenomes</taxon>
        <taxon>ecological metagenomes</taxon>
    </lineage>
</organism>
<dbReference type="EMBL" id="BARS01022758">
    <property type="protein sequence ID" value="GAG03672.1"/>
    <property type="molecule type" value="Genomic_DNA"/>
</dbReference>
<accession>X0UWV6</accession>
<sequence>QRIPLIFGSVEEVETIEKYLRETDSSSRGSPLFSKRGLFRN</sequence>
<feature type="non-terminal residue" evidence="1">
    <location>
        <position position="1"/>
    </location>
</feature>
<proteinExistence type="predicted"/>
<comment type="caution">
    <text evidence="1">The sequence shown here is derived from an EMBL/GenBank/DDBJ whole genome shotgun (WGS) entry which is preliminary data.</text>
</comment>
<dbReference type="AlphaFoldDB" id="X0UWV6"/>
<name>X0UWV6_9ZZZZ</name>
<protein>
    <submittedName>
        <fullName evidence="1">Uncharacterized protein</fullName>
    </submittedName>
</protein>
<gene>
    <name evidence="1" type="ORF">S01H1_36334</name>
</gene>
<reference evidence="1" key="1">
    <citation type="journal article" date="2014" name="Front. Microbiol.">
        <title>High frequency of phylogenetically diverse reductive dehalogenase-homologous genes in deep subseafloor sedimentary metagenomes.</title>
        <authorList>
            <person name="Kawai M."/>
            <person name="Futagami T."/>
            <person name="Toyoda A."/>
            <person name="Takaki Y."/>
            <person name="Nishi S."/>
            <person name="Hori S."/>
            <person name="Arai W."/>
            <person name="Tsubouchi T."/>
            <person name="Morono Y."/>
            <person name="Uchiyama I."/>
            <person name="Ito T."/>
            <person name="Fujiyama A."/>
            <person name="Inagaki F."/>
            <person name="Takami H."/>
        </authorList>
    </citation>
    <scope>NUCLEOTIDE SEQUENCE</scope>
    <source>
        <strain evidence="1">Expedition CK06-06</strain>
    </source>
</reference>